<dbReference type="Gene3D" id="2.40.330.10">
    <property type="entry name" value="DNA-binding pseudobarrel domain"/>
    <property type="match status" value="3"/>
</dbReference>
<dbReference type="InterPro" id="IPR039218">
    <property type="entry name" value="REM_fam"/>
</dbReference>
<proteinExistence type="predicted"/>
<comment type="caution">
    <text evidence="8">The sequence shown here is derived from an EMBL/GenBank/DDBJ whole genome shotgun (WGS) entry which is preliminary data.</text>
</comment>
<dbReference type="PANTHER" id="PTHR31674:SF62">
    <property type="entry name" value="B3 DOMAIN-CONTAINING PROTEIN REM14-RELATED"/>
    <property type="match status" value="1"/>
</dbReference>
<evidence type="ECO:0000256" key="4">
    <source>
        <dbReference type="ARBA" id="ARBA00023125"/>
    </source>
</evidence>
<dbReference type="CDD" id="cd10017">
    <property type="entry name" value="B3_DNA"/>
    <property type="match status" value="3"/>
</dbReference>
<dbReference type="Pfam" id="PF02362">
    <property type="entry name" value="B3"/>
    <property type="match status" value="3"/>
</dbReference>
<dbReference type="AlphaFoldDB" id="A0A8X7SII5"/>
<evidence type="ECO:0000256" key="2">
    <source>
        <dbReference type="ARBA" id="ARBA00022737"/>
    </source>
</evidence>
<dbReference type="InterPro" id="IPR015300">
    <property type="entry name" value="DNA-bd_pseudobarrel_sf"/>
</dbReference>
<comment type="subcellular location">
    <subcellularLocation>
        <location evidence="1">Nucleus</location>
    </subcellularLocation>
</comment>
<evidence type="ECO:0000256" key="1">
    <source>
        <dbReference type="ARBA" id="ARBA00004123"/>
    </source>
</evidence>
<feature type="domain" description="TF-B3" evidence="7">
    <location>
        <begin position="162"/>
        <end position="259"/>
    </location>
</feature>
<dbReference type="OrthoDB" id="1109907at2759"/>
<evidence type="ECO:0000256" key="3">
    <source>
        <dbReference type="ARBA" id="ARBA00023015"/>
    </source>
</evidence>
<keyword evidence="9" id="KW-1185">Reference proteome</keyword>
<evidence type="ECO:0000313" key="9">
    <source>
        <dbReference type="Proteomes" id="UP000886595"/>
    </source>
</evidence>
<feature type="domain" description="TF-B3" evidence="7">
    <location>
        <begin position="91"/>
        <end position="130"/>
    </location>
</feature>
<organism evidence="8 9">
    <name type="scientific">Brassica carinata</name>
    <name type="common">Ethiopian mustard</name>
    <name type="synonym">Abyssinian cabbage</name>
    <dbReference type="NCBI Taxonomy" id="52824"/>
    <lineage>
        <taxon>Eukaryota</taxon>
        <taxon>Viridiplantae</taxon>
        <taxon>Streptophyta</taxon>
        <taxon>Embryophyta</taxon>
        <taxon>Tracheophyta</taxon>
        <taxon>Spermatophyta</taxon>
        <taxon>Magnoliopsida</taxon>
        <taxon>eudicotyledons</taxon>
        <taxon>Gunneridae</taxon>
        <taxon>Pentapetalae</taxon>
        <taxon>rosids</taxon>
        <taxon>malvids</taxon>
        <taxon>Brassicales</taxon>
        <taxon>Brassicaceae</taxon>
        <taxon>Brassiceae</taxon>
        <taxon>Brassica</taxon>
    </lineage>
</organism>
<dbReference type="SMART" id="SM01019">
    <property type="entry name" value="B3"/>
    <property type="match status" value="3"/>
</dbReference>
<evidence type="ECO:0000256" key="6">
    <source>
        <dbReference type="ARBA" id="ARBA00023242"/>
    </source>
</evidence>
<dbReference type="SUPFAM" id="SSF101936">
    <property type="entry name" value="DNA-binding pseudobarrel domain"/>
    <property type="match status" value="3"/>
</dbReference>
<feature type="domain" description="TF-B3" evidence="7">
    <location>
        <begin position="263"/>
        <end position="360"/>
    </location>
</feature>
<dbReference type="GO" id="GO:0005634">
    <property type="term" value="C:nucleus"/>
    <property type="evidence" value="ECO:0007669"/>
    <property type="project" value="UniProtKB-SubCell"/>
</dbReference>
<dbReference type="InterPro" id="IPR003340">
    <property type="entry name" value="B3_DNA-bd"/>
</dbReference>
<gene>
    <name evidence="8" type="ORF">Bca52824_026670</name>
</gene>
<keyword evidence="5" id="KW-0804">Transcription</keyword>
<keyword evidence="2" id="KW-0677">Repeat</keyword>
<protein>
    <recommendedName>
        <fullName evidence="7">TF-B3 domain-containing protein</fullName>
    </recommendedName>
</protein>
<dbReference type="PROSITE" id="PS50863">
    <property type="entry name" value="B3"/>
    <property type="match status" value="3"/>
</dbReference>
<dbReference type="Proteomes" id="UP000886595">
    <property type="component" value="Unassembled WGS sequence"/>
</dbReference>
<keyword evidence="6" id="KW-0539">Nucleus</keyword>
<name>A0A8X7SII5_BRACI</name>
<accession>A0A8X7SII5</accession>
<keyword evidence="3" id="KW-0805">Transcription regulation</keyword>
<keyword evidence="4" id="KW-0238">DNA-binding</keyword>
<dbReference type="GO" id="GO:0003677">
    <property type="term" value="F:DNA binding"/>
    <property type="evidence" value="ECO:0007669"/>
    <property type="project" value="UniProtKB-KW"/>
</dbReference>
<evidence type="ECO:0000256" key="5">
    <source>
        <dbReference type="ARBA" id="ARBA00023163"/>
    </source>
</evidence>
<dbReference type="EMBL" id="JAAMPC010000006">
    <property type="protein sequence ID" value="KAG2306922.1"/>
    <property type="molecule type" value="Genomic_DNA"/>
</dbReference>
<evidence type="ECO:0000313" key="8">
    <source>
        <dbReference type="EMBL" id="KAG2306922.1"/>
    </source>
</evidence>
<evidence type="ECO:0000259" key="7">
    <source>
        <dbReference type="PROSITE" id="PS50863"/>
    </source>
</evidence>
<reference evidence="8 9" key="1">
    <citation type="submission" date="2020-02" db="EMBL/GenBank/DDBJ databases">
        <authorList>
            <person name="Ma Q."/>
            <person name="Huang Y."/>
            <person name="Song X."/>
            <person name="Pei D."/>
        </authorList>
    </citation>
    <scope>NUCLEOTIDE SEQUENCE [LARGE SCALE GENOMIC DNA]</scope>
    <source>
        <strain evidence="8">Sxm20200214</strain>
        <tissue evidence="8">Leaf</tissue>
    </source>
</reference>
<sequence>MAFHVTLFGPSCCEIQYKSCLEDDNNLENVRKKKNPRKETESASQDLSYFVSHVEPSTLRYDSLYLPMSFTRANGLRTRCGEIFLMNEKVMYITRGWKSFCCANGLKAGDLFTFKLNQRGKTLVLRLSSTESESEEESSEGDEVYKKISKRDAESSSIHPSCYVANVTPSGLRDDRMFLRRSFVMENGLETRFGETVLMNEKGRSWTLKLNRKSSCGTMSISGGWRSFCKANGLRAGSFFTFKLIQTGGTLVLRLSSQFQNRFVTLTLKPYDLQKRVLFLPTRFTKMHGVNEETKMTMLDKNDVKWSTDLRSNNRGNRIRLVGGWQEFFRANCVKTDESVIVKLIWEGKTSCVLKFCSKVKQEIK</sequence>
<dbReference type="PANTHER" id="PTHR31674">
    <property type="entry name" value="B3 DOMAIN-CONTAINING PROTEIN REM-LIKE 3-RELATED"/>
    <property type="match status" value="1"/>
</dbReference>